<organism evidence="1 2">
    <name type="scientific">Haloarcula salinisoli</name>
    <dbReference type="NCBI Taxonomy" id="2487746"/>
    <lineage>
        <taxon>Archaea</taxon>
        <taxon>Methanobacteriati</taxon>
        <taxon>Methanobacteriota</taxon>
        <taxon>Stenosarchaea group</taxon>
        <taxon>Halobacteria</taxon>
        <taxon>Halobacteriales</taxon>
        <taxon>Haloarculaceae</taxon>
        <taxon>Haloarcula</taxon>
    </lineage>
</organism>
<sequence>MVVAGSGCLGGGGEVIVSVQQDVTVDPGNAWMEREIPDLSDTGGAIEYIVRAEQAFDVYFFSDESAFEQYNAYIQGDDPAATPPGNNEFSQAAVQREGDGMYEATTDNDGNRQSVESAGPYYFAVDHSSYRMENRVEKFDESLQAFVDLKVIRKRSLI</sequence>
<keyword evidence="2" id="KW-1185">Reference proteome</keyword>
<dbReference type="AlphaFoldDB" id="A0A8J8C9V4"/>
<accession>A0A8J8C9V4</accession>
<dbReference type="Proteomes" id="UP000783863">
    <property type="component" value="Unassembled WGS sequence"/>
</dbReference>
<dbReference type="EMBL" id="RKLQ01000002">
    <property type="protein sequence ID" value="MBX0304604.1"/>
    <property type="molecule type" value="Genomic_DNA"/>
</dbReference>
<gene>
    <name evidence="1" type="ORF">EGD98_13090</name>
</gene>
<evidence type="ECO:0000313" key="1">
    <source>
        <dbReference type="EMBL" id="MBX0304604.1"/>
    </source>
</evidence>
<reference evidence="1" key="1">
    <citation type="submission" date="2021-06" db="EMBL/GenBank/DDBJ databases">
        <title>Halomicroarcula sp. F24A a new haloarchaeum isolated from saline soil.</title>
        <authorList>
            <person name="Duran-Viseras A."/>
            <person name="Sanchez-Porro C."/>
            <person name="Ventosa A."/>
        </authorList>
    </citation>
    <scope>NUCLEOTIDE SEQUENCE</scope>
    <source>
        <strain evidence="1">F24A</strain>
    </source>
</reference>
<proteinExistence type="predicted"/>
<name>A0A8J8C9V4_9EURY</name>
<comment type="caution">
    <text evidence="1">The sequence shown here is derived from an EMBL/GenBank/DDBJ whole genome shotgun (WGS) entry which is preliminary data.</text>
</comment>
<evidence type="ECO:0000313" key="2">
    <source>
        <dbReference type="Proteomes" id="UP000783863"/>
    </source>
</evidence>
<protein>
    <submittedName>
        <fullName evidence="1">Uncharacterized protein</fullName>
    </submittedName>
</protein>